<dbReference type="SUPFAM" id="SSF88659">
    <property type="entry name" value="Sigma3 and sigma4 domains of RNA polymerase sigma factors"/>
    <property type="match status" value="1"/>
</dbReference>
<keyword evidence="2" id="KW-1185">Reference proteome</keyword>
<gene>
    <name evidence="1" type="ORF">HFP15_08180</name>
</gene>
<evidence type="ECO:0000313" key="1">
    <source>
        <dbReference type="EMBL" id="NKQ52857.1"/>
    </source>
</evidence>
<dbReference type="InterPro" id="IPR013324">
    <property type="entry name" value="RNA_pol_sigma_r3/r4-like"/>
</dbReference>
<comment type="caution">
    <text evidence="1">The sequence shown here is derived from an EMBL/GenBank/DDBJ whole genome shotgun (WGS) entry which is preliminary data.</text>
</comment>
<name>A0ABX1IZA7_9PSEU</name>
<proteinExistence type="predicted"/>
<sequence>MTESAMFDQLPRAHALALRLRALGADTELVAECLGIDTEAVGPLLEVAAAKLRRAEAAAHEEQDGL</sequence>
<dbReference type="EMBL" id="JAAXLS010000003">
    <property type="protein sequence ID" value="NKQ52857.1"/>
    <property type="molecule type" value="Genomic_DNA"/>
</dbReference>
<evidence type="ECO:0008006" key="3">
    <source>
        <dbReference type="Google" id="ProtNLM"/>
    </source>
</evidence>
<evidence type="ECO:0000313" key="2">
    <source>
        <dbReference type="Proteomes" id="UP000715441"/>
    </source>
</evidence>
<reference evidence="1 2" key="1">
    <citation type="submission" date="2020-04" db="EMBL/GenBank/DDBJ databases">
        <title>Novel species.</title>
        <authorList>
            <person name="Teo W.F.A."/>
            <person name="Lipun K."/>
            <person name="Srisuk N."/>
            <person name="Duangmal K."/>
        </authorList>
    </citation>
    <scope>NUCLEOTIDE SEQUENCE [LARGE SCALE GENOMIC DNA]</scope>
    <source>
        <strain evidence="1 2">K13G38</strain>
    </source>
</reference>
<dbReference type="Proteomes" id="UP000715441">
    <property type="component" value="Unassembled WGS sequence"/>
</dbReference>
<organism evidence="1 2">
    <name type="scientific">Amycolatopsis acididurans</name>
    <dbReference type="NCBI Taxonomy" id="2724524"/>
    <lineage>
        <taxon>Bacteria</taxon>
        <taxon>Bacillati</taxon>
        <taxon>Actinomycetota</taxon>
        <taxon>Actinomycetes</taxon>
        <taxon>Pseudonocardiales</taxon>
        <taxon>Pseudonocardiaceae</taxon>
        <taxon>Amycolatopsis</taxon>
    </lineage>
</organism>
<accession>A0ABX1IZA7</accession>
<dbReference type="RefSeq" id="WP_168513111.1">
    <property type="nucleotide sequence ID" value="NZ_JAAXLS010000003.1"/>
</dbReference>
<protein>
    <recommendedName>
        <fullName evidence="3">ANTAR domain-containing protein</fullName>
    </recommendedName>
</protein>